<dbReference type="SMART" id="SM00066">
    <property type="entry name" value="GAL4"/>
    <property type="match status" value="1"/>
</dbReference>
<proteinExistence type="predicted"/>
<keyword evidence="3" id="KW-1185">Reference proteome</keyword>
<dbReference type="OrthoDB" id="416217at2759"/>
<feature type="domain" description="Zn(2)-C6 fungal-type" evidence="1">
    <location>
        <begin position="11"/>
        <end position="41"/>
    </location>
</feature>
<sequence length="365" mass="42400">MTKITSRSHYGCTNCKKRKVKCGEEKPICGNCVRLRLACRYSSTWSRRRAEKSKNEKIDDDVKCEKSTHPDDLLTSSYSRSVTYEFLMYHYCTNTAKTLVLPSGDYEELFSVEYPKRGFRFRFLLDAIYLLSAAHLNHLHPSPEYQQYVLHFNTLAASGLRALLAEDHTTADPERMEAVAMASSLLSIYSLTCDVDVPFSGLSGSLMSLFKGMSTVFSHLWPYREQTGFRFLDHHVNMYRRTKALGGEYIPDLERVFELQKTNVHIYQPVIQRLASLTHVFSNETTKAHRSYHMSTWIISLSSEFLKLTDDLDPCALVLLARYFYMLSTDSSWFMGNYAYKHYLRVYDKIPPHWRPYILIQKQPS</sequence>
<evidence type="ECO:0000313" key="2">
    <source>
        <dbReference type="EMBL" id="KAA8910976.1"/>
    </source>
</evidence>
<dbReference type="GO" id="GO:0001228">
    <property type="term" value="F:DNA-binding transcription activator activity, RNA polymerase II-specific"/>
    <property type="evidence" value="ECO:0007669"/>
    <property type="project" value="TreeGrafter"/>
</dbReference>
<dbReference type="GO" id="GO:0008270">
    <property type="term" value="F:zinc ion binding"/>
    <property type="evidence" value="ECO:0007669"/>
    <property type="project" value="InterPro"/>
</dbReference>
<dbReference type="CDD" id="cd00067">
    <property type="entry name" value="GAL4"/>
    <property type="match status" value="1"/>
</dbReference>
<organism evidence="2 3">
    <name type="scientific">Trichomonascus ciferrii</name>
    <dbReference type="NCBI Taxonomy" id="44093"/>
    <lineage>
        <taxon>Eukaryota</taxon>
        <taxon>Fungi</taxon>
        <taxon>Dikarya</taxon>
        <taxon>Ascomycota</taxon>
        <taxon>Saccharomycotina</taxon>
        <taxon>Dipodascomycetes</taxon>
        <taxon>Dipodascales</taxon>
        <taxon>Trichomonascaceae</taxon>
        <taxon>Trichomonascus</taxon>
        <taxon>Trichomonascus ciferrii complex</taxon>
    </lineage>
</organism>
<reference evidence="2" key="1">
    <citation type="journal article" date="2019" name="G3 (Bethesda)">
        <title>Genome Assemblies of Two Rare Opportunistic Yeast Pathogens: Diutina rugosa (syn. Candida rugosa) and Trichomonascus ciferrii (syn. Candida ciferrii).</title>
        <authorList>
            <person name="Mixao V."/>
            <person name="Saus E."/>
            <person name="Hansen A.P."/>
            <person name="Lass-Florl C."/>
            <person name="Gabaldon T."/>
        </authorList>
    </citation>
    <scope>NUCLEOTIDE SEQUENCE</scope>
    <source>
        <strain evidence="2">CBS 4856</strain>
    </source>
</reference>
<accession>A0A642V7E7</accession>
<dbReference type="InterPro" id="IPR001138">
    <property type="entry name" value="Zn2Cys6_DnaBD"/>
</dbReference>
<name>A0A642V7E7_9ASCO</name>
<dbReference type="VEuPathDB" id="FungiDB:TRICI_003987"/>
<dbReference type="PANTHER" id="PTHR47784:SF5">
    <property type="entry name" value="STEROL UPTAKE CONTROL PROTEIN 2"/>
    <property type="match status" value="1"/>
</dbReference>
<comment type="caution">
    <text evidence="2">The sequence shown here is derived from an EMBL/GenBank/DDBJ whole genome shotgun (WGS) entry which is preliminary data.</text>
</comment>
<protein>
    <recommendedName>
        <fullName evidence="1">Zn(2)-C6 fungal-type domain-containing protein</fullName>
    </recommendedName>
</protein>
<dbReference type="EMBL" id="SWFS01000296">
    <property type="protein sequence ID" value="KAA8910976.1"/>
    <property type="molecule type" value="Genomic_DNA"/>
</dbReference>
<dbReference type="Gene3D" id="4.10.240.10">
    <property type="entry name" value="Zn(2)-C6 fungal-type DNA-binding domain"/>
    <property type="match status" value="1"/>
</dbReference>
<dbReference type="InterPro" id="IPR036864">
    <property type="entry name" value="Zn2-C6_fun-type_DNA-bd_sf"/>
</dbReference>
<dbReference type="Pfam" id="PF00172">
    <property type="entry name" value="Zn_clus"/>
    <property type="match status" value="1"/>
</dbReference>
<dbReference type="PANTHER" id="PTHR47784">
    <property type="entry name" value="STEROL UPTAKE CONTROL PROTEIN 2"/>
    <property type="match status" value="1"/>
</dbReference>
<dbReference type="SUPFAM" id="SSF57701">
    <property type="entry name" value="Zn2/Cys6 DNA-binding domain"/>
    <property type="match status" value="1"/>
</dbReference>
<dbReference type="Proteomes" id="UP000761534">
    <property type="component" value="Unassembled WGS sequence"/>
</dbReference>
<evidence type="ECO:0000313" key="3">
    <source>
        <dbReference type="Proteomes" id="UP000761534"/>
    </source>
</evidence>
<gene>
    <name evidence="2" type="ORF">TRICI_003987</name>
</gene>
<dbReference type="AlphaFoldDB" id="A0A642V7E7"/>
<evidence type="ECO:0000259" key="1">
    <source>
        <dbReference type="PROSITE" id="PS50048"/>
    </source>
</evidence>
<dbReference type="PROSITE" id="PS00463">
    <property type="entry name" value="ZN2_CY6_FUNGAL_1"/>
    <property type="match status" value="1"/>
</dbReference>
<dbReference type="InterPro" id="IPR053157">
    <property type="entry name" value="Sterol_Uptake_Regulator"/>
</dbReference>
<dbReference type="PROSITE" id="PS50048">
    <property type="entry name" value="ZN2_CY6_FUNGAL_2"/>
    <property type="match status" value="1"/>
</dbReference>